<reference evidence="1" key="1">
    <citation type="journal article" date="2025" name="Int. J. Syst. Evol. Microbiol.">
        <title>Streptomyces citrinus sp. nov., with yellow diffusible pigment.</title>
        <authorList>
            <person name="He Y."/>
            <person name="Yang E."/>
            <person name="Xu J."/>
            <person name="Sun Y."/>
            <person name="Sun L."/>
        </authorList>
    </citation>
    <scope>NUCLEOTIDE SEQUENCE</scope>
    <source>
        <strain evidence="1">Q6</strain>
    </source>
</reference>
<evidence type="ECO:0000313" key="2">
    <source>
        <dbReference type="Proteomes" id="UP001432251"/>
    </source>
</evidence>
<gene>
    <name evidence="1" type="ORF">V2W30_33265</name>
</gene>
<name>A0ACD5APK5_9ACTN</name>
<dbReference type="EMBL" id="CP146022">
    <property type="protein sequence ID" value="WWQ67723.1"/>
    <property type="molecule type" value="Genomic_DNA"/>
</dbReference>
<accession>A0ACD5APK5</accession>
<keyword evidence="2" id="KW-1185">Reference proteome</keyword>
<sequence>MPTPNHRTAILGQGYVGLPLAIRAAQAGHHVIGYETDAAHVARLQSATSPSPNVPDTHLAAALANGTYTPTMNPSDLTDFDVAVIAVPAPLRDGAPDLAAIRSAARTLAPYIRPGCAVVLESTTYPGTTEEVLKPLLESGSGLAAGPDFHLGYSPERIDPCNRTWTLQNNPKLVAGLDTPSLKALTAFYRDLVDTVVEVPTLRDAELAKLIENTFR</sequence>
<proteinExistence type="predicted"/>
<dbReference type="Proteomes" id="UP001432251">
    <property type="component" value="Chromosome"/>
</dbReference>
<organism evidence="1 2">
    <name type="scientific">Streptomyces citrinus</name>
    <dbReference type="NCBI Taxonomy" id="3118173"/>
    <lineage>
        <taxon>Bacteria</taxon>
        <taxon>Bacillati</taxon>
        <taxon>Actinomycetota</taxon>
        <taxon>Actinomycetes</taxon>
        <taxon>Kitasatosporales</taxon>
        <taxon>Streptomycetaceae</taxon>
        <taxon>Streptomyces</taxon>
    </lineage>
</organism>
<protein>
    <submittedName>
        <fullName evidence="1">NAD(P)-binding domain-containing protein</fullName>
    </submittedName>
</protein>
<evidence type="ECO:0000313" key="1">
    <source>
        <dbReference type="EMBL" id="WWQ67723.1"/>
    </source>
</evidence>